<sequence length="237" mass="23951">MERIPRQRLGGVTGSQGPDGYDAVVLAGGRSSRLGGVPKALLQFEGRTLLHRTLDALAGARRIAVVGPPELSAVLAGQARTGRVLLTREDPPFAGPAAGIAAGTAALATQASAPVSGADLAAGSVRAPLTLLLACDMPRLAELVPRLLAAVRSHPGADLWVPVDAAGREQPLACCARSEALEAAVAAAFRTGGTAGLPARKLLAPLAAVPVPLPAAATEDVDTWEDAGRFGIVRPAP</sequence>
<dbReference type="InterPro" id="IPR029044">
    <property type="entry name" value="Nucleotide-diphossugar_trans"/>
</dbReference>
<dbReference type="PANTHER" id="PTHR19136">
    <property type="entry name" value="MOLYBDENUM COFACTOR GUANYLYLTRANSFERASE"/>
    <property type="match status" value="1"/>
</dbReference>
<comment type="caution">
    <text evidence="3">The sequence shown here is derived from an EMBL/GenBank/DDBJ whole genome shotgun (WGS) entry which is preliminary data.</text>
</comment>
<protein>
    <submittedName>
        <fullName evidence="3">NTP transferase domain-containing protein</fullName>
    </submittedName>
</protein>
<gene>
    <name evidence="3" type="ORF">HGG74_17095</name>
</gene>
<evidence type="ECO:0000259" key="2">
    <source>
        <dbReference type="Pfam" id="PF12804"/>
    </source>
</evidence>
<dbReference type="EMBL" id="JAAZSQ010000021">
    <property type="protein sequence ID" value="NKX56211.1"/>
    <property type="molecule type" value="Genomic_DNA"/>
</dbReference>
<evidence type="ECO:0000313" key="3">
    <source>
        <dbReference type="EMBL" id="NKX56211.1"/>
    </source>
</evidence>
<dbReference type="AlphaFoldDB" id="A0A7X6HHK7"/>
<organism evidence="3 4">
    <name type="scientific">Arthrobacter mobilis</name>
    <dbReference type="NCBI Taxonomy" id="2724944"/>
    <lineage>
        <taxon>Bacteria</taxon>
        <taxon>Bacillati</taxon>
        <taxon>Actinomycetota</taxon>
        <taxon>Actinomycetes</taxon>
        <taxon>Micrococcales</taxon>
        <taxon>Micrococcaceae</taxon>
        <taxon>Arthrobacter</taxon>
    </lineage>
</organism>
<feature type="domain" description="MobA-like NTP transferase" evidence="2">
    <location>
        <begin position="23"/>
        <end position="192"/>
    </location>
</feature>
<dbReference type="PANTHER" id="PTHR19136:SF81">
    <property type="entry name" value="MOLYBDENUM COFACTOR GUANYLYLTRANSFERASE"/>
    <property type="match status" value="1"/>
</dbReference>
<dbReference type="SUPFAM" id="SSF53448">
    <property type="entry name" value="Nucleotide-diphospho-sugar transferases"/>
    <property type="match status" value="1"/>
</dbReference>
<dbReference type="Pfam" id="PF12804">
    <property type="entry name" value="NTP_transf_3"/>
    <property type="match status" value="1"/>
</dbReference>
<dbReference type="Gene3D" id="3.90.550.10">
    <property type="entry name" value="Spore Coat Polysaccharide Biosynthesis Protein SpsA, Chain A"/>
    <property type="match status" value="1"/>
</dbReference>
<dbReference type="GO" id="GO:0016779">
    <property type="term" value="F:nucleotidyltransferase activity"/>
    <property type="evidence" value="ECO:0007669"/>
    <property type="project" value="UniProtKB-ARBA"/>
</dbReference>
<proteinExistence type="predicted"/>
<reference evidence="3 4" key="1">
    <citation type="submission" date="2020-04" db="EMBL/GenBank/DDBJ databases">
        <title>Arthrobacter sp. nov.</title>
        <authorList>
            <person name="Liu S."/>
        </authorList>
    </citation>
    <scope>NUCLEOTIDE SEQUENCE [LARGE SCALE GENOMIC DNA]</scope>
    <source>
        <strain evidence="3 4">E918</strain>
    </source>
</reference>
<dbReference type="InterPro" id="IPR025877">
    <property type="entry name" value="MobA-like_NTP_Trfase"/>
</dbReference>
<keyword evidence="4" id="KW-1185">Reference proteome</keyword>
<keyword evidence="1 3" id="KW-0808">Transferase</keyword>
<evidence type="ECO:0000313" key="4">
    <source>
        <dbReference type="Proteomes" id="UP000544090"/>
    </source>
</evidence>
<accession>A0A7X6HHK7</accession>
<evidence type="ECO:0000256" key="1">
    <source>
        <dbReference type="ARBA" id="ARBA00022679"/>
    </source>
</evidence>
<name>A0A7X6HHK7_9MICC</name>
<dbReference type="Proteomes" id="UP000544090">
    <property type="component" value="Unassembled WGS sequence"/>
</dbReference>